<reference evidence="7 8" key="1">
    <citation type="submission" date="2017-09" db="EMBL/GenBank/DDBJ databases">
        <title>Depth-based differentiation of microbial function through sediment-hosted aquifers and enrichment of novel symbionts in the deep terrestrial subsurface.</title>
        <authorList>
            <person name="Probst A.J."/>
            <person name="Ladd B."/>
            <person name="Jarett J.K."/>
            <person name="Geller-Mcgrath D.E."/>
            <person name="Sieber C.M."/>
            <person name="Emerson J.B."/>
            <person name="Anantharaman K."/>
            <person name="Thomas B.C."/>
            <person name="Malmstrom R."/>
            <person name="Stieglmeier M."/>
            <person name="Klingl A."/>
            <person name="Woyke T."/>
            <person name="Ryan C.M."/>
            <person name="Banfield J.F."/>
        </authorList>
    </citation>
    <scope>NUCLEOTIDE SEQUENCE [LARGE SCALE GENOMIC DNA]</scope>
    <source>
        <strain evidence="7">CG11_big_fil_rev_8_21_14_0_20_46_11</strain>
    </source>
</reference>
<dbReference type="GO" id="GO:0006400">
    <property type="term" value="P:tRNA modification"/>
    <property type="evidence" value="ECO:0007669"/>
    <property type="project" value="TreeGrafter"/>
</dbReference>
<dbReference type="Gene3D" id="3.30.2350.10">
    <property type="entry name" value="Pseudouridine synthase"/>
    <property type="match status" value="1"/>
</dbReference>
<dbReference type="PANTHER" id="PTHR13767">
    <property type="entry name" value="TRNA-PSEUDOURIDINE SYNTHASE"/>
    <property type="match status" value="1"/>
</dbReference>
<keyword evidence="5" id="KW-0413">Isomerase</keyword>
<comment type="similarity">
    <text evidence="2">Belongs to the pseudouridine synthase TruB family. Type 1 subfamily.</text>
</comment>
<dbReference type="Proteomes" id="UP000229342">
    <property type="component" value="Unassembled WGS sequence"/>
</dbReference>
<comment type="catalytic activity">
    <reaction evidence="1">
        <text>uridine(55) in tRNA = pseudouridine(55) in tRNA</text>
        <dbReference type="Rhea" id="RHEA:42532"/>
        <dbReference type="Rhea" id="RHEA-COMP:10101"/>
        <dbReference type="Rhea" id="RHEA-COMP:10102"/>
        <dbReference type="ChEBI" id="CHEBI:65314"/>
        <dbReference type="ChEBI" id="CHEBI:65315"/>
        <dbReference type="EC" id="5.4.99.25"/>
    </reaction>
</comment>
<name>A0A2H0KBM4_9BACT</name>
<evidence type="ECO:0000313" key="7">
    <source>
        <dbReference type="EMBL" id="PIQ68662.1"/>
    </source>
</evidence>
<dbReference type="PANTHER" id="PTHR13767:SF2">
    <property type="entry name" value="PSEUDOURIDYLATE SYNTHASE TRUB1"/>
    <property type="match status" value="1"/>
</dbReference>
<dbReference type="InterPro" id="IPR014780">
    <property type="entry name" value="tRNA_psdUridine_synth_TruB"/>
</dbReference>
<evidence type="ECO:0000259" key="6">
    <source>
        <dbReference type="Pfam" id="PF01509"/>
    </source>
</evidence>
<keyword evidence="4" id="KW-0819">tRNA processing</keyword>
<accession>A0A2H0KBM4</accession>
<evidence type="ECO:0000256" key="1">
    <source>
        <dbReference type="ARBA" id="ARBA00000385"/>
    </source>
</evidence>
<proteinExistence type="inferred from homology"/>
<evidence type="ECO:0000313" key="8">
    <source>
        <dbReference type="Proteomes" id="UP000229342"/>
    </source>
</evidence>
<dbReference type="AlphaFoldDB" id="A0A2H0KBM4"/>
<dbReference type="SUPFAM" id="SSF55120">
    <property type="entry name" value="Pseudouridine synthase"/>
    <property type="match status" value="1"/>
</dbReference>
<gene>
    <name evidence="7" type="ORF">COV91_03005</name>
</gene>
<organism evidence="7 8">
    <name type="scientific">Candidatus Taylorbacteria bacterium CG11_big_fil_rev_8_21_14_0_20_46_11</name>
    <dbReference type="NCBI Taxonomy" id="1975025"/>
    <lineage>
        <taxon>Bacteria</taxon>
        <taxon>Candidatus Tayloriibacteriota</taxon>
    </lineage>
</organism>
<dbReference type="GO" id="GO:0160148">
    <property type="term" value="F:tRNA pseudouridine(55) synthase activity"/>
    <property type="evidence" value="ECO:0007669"/>
    <property type="project" value="UniProtKB-EC"/>
</dbReference>
<dbReference type="EMBL" id="PCVG01000036">
    <property type="protein sequence ID" value="PIQ68662.1"/>
    <property type="molecule type" value="Genomic_DNA"/>
</dbReference>
<sequence>MHVDNKQMISILKRVGETPLEALERLRKEQPKLKDAVLSYAGRLDPMAEGEMLVLFGEENNRREEFMHFDKEYLATFLVGVATDSFDALGLIEKEEEVVVSKERIEASLENIRALREQTYPWFSGQTVDGVKLFEHYKKGSRDIVRPTLRVKVKEATFVGTETVSAHDIWNYIQTSVERVTGDFRQQEILMRWNEYFATDHDDMKTITVRFRVSSGTFIRALTEEFDCPVMLLKLNRTKIHVNE</sequence>
<evidence type="ECO:0000256" key="2">
    <source>
        <dbReference type="ARBA" id="ARBA00005642"/>
    </source>
</evidence>
<feature type="domain" description="Pseudouridine synthase II N-terminal" evidence="6">
    <location>
        <begin position="39"/>
        <end position="162"/>
    </location>
</feature>
<dbReference type="InterPro" id="IPR020103">
    <property type="entry name" value="PsdUridine_synth_cat_dom_sf"/>
</dbReference>
<dbReference type="GO" id="GO:0003723">
    <property type="term" value="F:RNA binding"/>
    <property type="evidence" value="ECO:0007669"/>
    <property type="project" value="InterPro"/>
</dbReference>
<evidence type="ECO:0000256" key="4">
    <source>
        <dbReference type="ARBA" id="ARBA00022694"/>
    </source>
</evidence>
<dbReference type="InterPro" id="IPR002501">
    <property type="entry name" value="PsdUridine_synth_N"/>
</dbReference>
<evidence type="ECO:0000256" key="5">
    <source>
        <dbReference type="ARBA" id="ARBA00023235"/>
    </source>
</evidence>
<comment type="caution">
    <text evidence="7">The sequence shown here is derived from an EMBL/GenBank/DDBJ whole genome shotgun (WGS) entry which is preliminary data.</text>
</comment>
<dbReference type="EC" id="5.4.99.25" evidence="3"/>
<evidence type="ECO:0000256" key="3">
    <source>
        <dbReference type="ARBA" id="ARBA00012787"/>
    </source>
</evidence>
<dbReference type="Pfam" id="PF01509">
    <property type="entry name" value="TruB_N"/>
    <property type="match status" value="1"/>
</dbReference>
<dbReference type="GO" id="GO:1990481">
    <property type="term" value="P:mRNA pseudouridine synthesis"/>
    <property type="evidence" value="ECO:0007669"/>
    <property type="project" value="TreeGrafter"/>
</dbReference>
<protein>
    <recommendedName>
        <fullName evidence="3">tRNA pseudouridine(55) synthase</fullName>
        <ecNumber evidence="3">5.4.99.25</ecNumber>
    </recommendedName>
</protein>